<dbReference type="Proteomes" id="UP000886722">
    <property type="component" value="Unassembled WGS sequence"/>
</dbReference>
<dbReference type="PANTHER" id="PTHR45586">
    <property type="entry name" value="TPR REPEAT-CONTAINING PROTEIN PA4667"/>
    <property type="match status" value="1"/>
</dbReference>
<evidence type="ECO:0000313" key="4">
    <source>
        <dbReference type="EMBL" id="HIT38957.1"/>
    </source>
</evidence>
<dbReference type="InterPro" id="IPR011990">
    <property type="entry name" value="TPR-like_helical_dom_sf"/>
</dbReference>
<keyword evidence="2 3" id="KW-0802">TPR repeat</keyword>
<reference evidence="4" key="2">
    <citation type="journal article" date="2021" name="PeerJ">
        <title>Extensive microbial diversity within the chicken gut microbiome revealed by metagenomics and culture.</title>
        <authorList>
            <person name="Gilroy R."/>
            <person name="Ravi A."/>
            <person name="Getino M."/>
            <person name="Pursley I."/>
            <person name="Horton D.L."/>
            <person name="Alikhan N.F."/>
            <person name="Baker D."/>
            <person name="Gharbi K."/>
            <person name="Hall N."/>
            <person name="Watson M."/>
            <person name="Adriaenssens E.M."/>
            <person name="Foster-Nyarko E."/>
            <person name="Jarju S."/>
            <person name="Secka A."/>
            <person name="Antonio M."/>
            <person name="Oren A."/>
            <person name="Chaudhuri R.R."/>
            <person name="La Ragione R."/>
            <person name="Hildebrand F."/>
            <person name="Pallen M.J."/>
        </authorList>
    </citation>
    <scope>NUCLEOTIDE SEQUENCE</scope>
    <source>
        <strain evidence="4">21143</strain>
    </source>
</reference>
<feature type="repeat" description="TPR" evidence="3">
    <location>
        <begin position="299"/>
        <end position="332"/>
    </location>
</feature>
<feature type="repeat" description="TPR" evidence="3">
    <location>
        <begin position="196"/>
        <end position="229"/>
    </location>
</feature>
<evidence type="ECO:0000256" key="2">
    <source>
        <dbReference type="ARBA" id="ARBA00022803"/>
    </source>
</evidence>
<feature type="repeat" description="TPR" evidence="3">
    <location>
        <begin position="333"/>
        <end position="366"/>
    </location>
</feature>
<reference evidence="4" key="1">
    <citation type="submission" date="2020-10" db="EMBL/GenBank/DDBJ databases">
        <authorList>
            <person name="Gilroy R."/>
        </authorList>
    </citation>
    <scope>NUCLEOTIDE SEQUENCE</scope>
    <source>
        <strain evidence="4">21143</strain>
    </source>
</reference>
<protein>
    <submittedName>
        <fullName evidence="4">Tetratricopeptide repeat protein</fullName>
    </submittedName>
</protein>
<dbReference type="SUPFAM" id="SSF48452">
    <property type="entry name" value="TPR-like"/>
    <property type="match status" value="2"/>
</dbReference>
<comment type="caution">
    <text evidence="4">The sequence shown here is derived from an EMBL/GenBank/DDBJ whole genome shotgun (WGS) entry which is preliminary data.</text>
</comment>
<evidence type="ECO:0000313" key="5">
    <source>
        <dbReference type="Proteomes" id="UP000886722"/>
    </source>
</evidence>
<evidence type="ECO:0000256" key="3">
    <source>
        <dbReference type="PROSITE-ProRule" id="PRU00339"/>
    </source>
</evidence>
<sequence>MDNEDINSDLIRRYEDMLRCGERRYFDAEDIEDIAYEYELSEQYRDALGVIEYGLELHPGNTDLLVRRAGYLLCLDRIDDAERQIDEIHSHTADALLIQTEIALIRSDFVRAMAYIDDLLDSDELSLEICLDVIDLFLDYDCFSEAFSFIDEACRRLPKDKDALMRELAHIYEDQQKNDEAIAIYNKLLDKDPYSHADWFDLARLLALRGKYDEAIEACDFALAIDENNVETMISKGCCLYDKGDFQAAMHLFDEVIDTAQDKSLAHAMLAACYSHMELYEKAVNSLLLAIKYADYPNADFYYQLATNYYSLNDISNTRDALTKALEADAYHVDAMMFVGEIDMSENKLEAAEKQFRLVLTLDPENAYACKNLAQIMERLALSSDGENRTRYCHEAIEYYTRAVEYMQHTDVEMLLSLALAHFKYGDVEEAMHLADRIESLMNDPEILNNLDDENRSRIESLAHIMDLLRDELGKNLNTNL</sequence>
<dbReference type="Gene3D" id="1.25.40.10">
    <property type="entry name" value="Tetratricopeptide repeat domain"/>
    <property type="match status" value="3"/>
</dbReference>
<gene>
    <name evidence="4" type="ORF">IAD06_02810</name>
</gene>
<dbReference type="PANTHER" id="PTHR45586:SF1">
    <property type="entry name" value="LIPOPOLYSACCHARIDE ASSEMBLY PROTEIN B"/>
    <property type="match status" value="1"/>
</dbReference>
<dbReference type="AlphaFoldDB" id="A0A9D1GD76"/>
<dbReference type="PROSITE" id="PS50005">
    <property type="entry name" value="TPR"/>
    <property type="match status" value="4"/>
</dbReference>
<dbReference type="EMBL" id="DVKT01000021">
    <property type="protein sequence ID" value="HIT38957.1"/>
    <property type="molecule type" value="Genomic_DNA"/>
</dbReference>
<dbReference type="Pfam" id="PF13432">
    <property type="entry name" value="TPR_16"/>
    <property type="match status" value="2"/>
</dbReference>
<organism evidence="4 5">
    <name type="scientific">Candidatus Caccoplasma intestinavium</name>
    <dbReference type="NCBI Taxonomy" id="2840716"/>
    <lineage>
        <taxon>Bacteria</taxon>
        <taxon>Pseudomonadati</taxon>
        <taxon>Bacteroidota</taxon>
        <taxon>Bacteroidia</taxon>
        <taxon>Bacteroidales</taxon>
        <taxon>Bacteroidaceae</taxon>
        <taxon>Bacteroidaceae incertae sedis</taxon>
        <taxon>Candidatus Caccoplasma</taxon>
    </lineage>
</organism>
<dbReference type="InterPro" id="IPR019734">
    <property type="entry name" value="TPR_rpt"/>
</dbReference>
<proteinExistence type="predicted"/>
<dbReference type="SMART" id="SM00028">
    <property type="entry name" value="TPR"/>
    <property type="match status" value="8"/>
</dbReference>
<feature type="repeat" description="TPR" evidence="3">
    <location>
        <begin position="162"/>
        <end position="195"/>
    </location>
</feature>
<dbReference type="InterPro" id="IPR051012">
    <property type="entry name" value="CellSynth/LPSAsmb/PSIAsmb"/>
</dbReference>
<keyword evidence="1" id="KW-0677">Repeat</keyword>
<accession>A0A9D1GD76</accession>
<name>A0A9D1GD76_9BACT</name>
<evidence type="ECO:0000256" key="1">
    <source>
        <dbReference type="ARBA" id="ARBA00022737"/>
    </source>
</evidence>